<evidence type="ECO:0000313" key="2">
    <source>
        <dbReference type="EMBL" id="OGK74000.1"/>
    </source>
</evidence>
<dbReference type="Proteomes" id="UP000177050">
    <property type="component" value="Unassembled WGS sequence"/>
</dbReference>
<dbReference type="AlphaFoldDB" id="A0A1F7L1I6"/>
<gene>
    <name evidence="2" type="ORF">A3K52_04470</name>
</gene>
<reference evidence="2 3" key="1">
    <citation type="journal article" date="2016" name="Nat. Commun.">
        <title>Thousands of microbial genomes shed light on interconnected biogeochemical processes in an aquifer system.</title>
        <authorList>
            <person name="Anantharaman K."/>
            <person name="Brown C.T."/>
            <person name="Hug L.A."/>
            <person name="Sharon I."/>
            <person name="Castelle C.J."/>
            <person name="Probst A.J."/>
            <person name="Thomas B.C."/>
            <person name="Singh A."/>
            <person name="Wilkins M.J."/>
            <person name="Karaoz U."/>
            <person name="Brodie E.L."/>
            <person name="Williams K.H."/>
            <person name="Hubbard S.S."/>
            <person name="Banfield J.F."/>
        </authorList>
    </citation>
    <scope>NUCLEOTIDE SEQUENCE [LARGE SCALE GENOMIC DNA]</scope>
</reference>
<evidence type="ECO:0000313" key="3">
    <source>
        <dbReference type="Proteomes" id="UP000177050"/>
    </source>
</evidence>
<proteinExistence type="predicted"/>
<name>A0A1F7L1I6_9BACT</name>
<dbReference type="EMBL" id="MGBR01000001">
    <property type="protein sequence ID" value="OGK74000.1"/>
    <property type="molecule type" value="Genomic_DNA"/>
</dbReference>
<keyword evidence="1" id="KW-0175">Coiled coil</keyword>
<comment type="caution">
    <text evidence="2">The sequence shown here is derived from an EMBL/GenBank/DDBJ whole genome shotgun (WGS) entry which is preliminary data.</text>
</comment>
<sequence>MAPESTRRKASVPELPQAHELLFPGENLLNYLYPYTESRERLRDTLGLIYSIVEREHPNLGSHYHDRTSHIDPILTSVMAAAPSIRRLTIDGRAVLINAADHFSYTINGSSVKHVDSQVLELDNSHFQNETVENTLNGQEEDIILLFAGLGLHDIGRYYYDEEKATIIQRKANHESESMRRIEHRIFAENSPYRSYIQLLAEKYPSLFDEKHLPTTVKKLKYIVYSTQYAQTERQRDKFLNELNLAEEEKSRLQVLGALALSFDIGVMQIKPDTMDNFFDLIREYKEDDGTDSTTPTFCSIEDWILGWLHKTYPLSHNVYRLFLQSSIFPDLFGQGKKIVHIKDRHKHVTFRETAHYKRMRAQRKEFLDWVGTRYQIKVTDPVLIDKLFDMMEAYLEEKKRTKS</sequence>
<feature type="coiled-coil region" evidence="1">
    <location>
        <begin position="229"/>
        <end position="256"/>
    </location>
</feature>
<protein>
    <submittedName>
        <fullName evidence="2">Uncharacterized protein</fullName>
    </submittedName>
</protein>
<organism evidence="2 3">
    <name type="scientific">Candidatus Roizmanbacteria bacterium RIFOXYD1_FULL_38_12</name>
    <dbReference type="NCBI Taxonomy" id="1802093"/>
    <lineage>
        <taxon>Bacteria</taxon>
        <taxon>Candidatus Roizmaniibacteriota</taxon>
    </lineage>
</organism>
<accession>A0A1F7L1I6</accession>
<evidence type="ECO:0000256" key="1">
    <source>
        <dbReference type="SAM" id="Coils"/>
    </source>
</evidence>